<evidence type="ECO:0000313" key="5">
    <source>
        <dbReference type="Proteomes" id="UP001463665"/>
    </source>
</evidence>
<dbReference type="Proteomes" id="UP001463665">
    <property type="component" value="Chromosome"/>
</dbReference>
<organism evidence="4 5">
    <name type="scientific">Chryseobacterium endophyticum</name>
    <dbReference type="NCBI Taxonomy" id="1854762"/>
    <lineage>
        <taxon>Bacteria</taxon>
        <taxon>Pseudomonadati</taxon>
        <taxon>Bacteroidota</taxon>
        <taxon>Flavobacteriia</taxon>
        <taxon>Flavobacteriales</taxon>
        <taxon>Weeksellaceae</taxon>
        <taxon>Chryseobacterium group</taxon>
        <taxon>Chryseobacterium</taxon>
    </lineage>
</organism>
<dbReference type="EMBL" id="CP154834">
    <property type="protein sequence ID" value="XAO72777.1"/>
    <property type="molecule type" value="Genomic_DNA"/>
</dbReference>
<keyword evidence="3" id="KW-0812">Transmembrane</keyword>
<evidence type="ECO:0000256" key="3">
    <source>
        <dbReference type="SAM" id="Phobius"/>
    </source>
</evidence>
<dbReference type="RefSeq" id="WP_345765515.1">
    <property type="nucleotide sequence ID" value="NZ_CP154834.1"/>
</dbReference>
<dbReference type="GO" id="GO:0005886">
    <property type="term" value="C:plasma membrane"/>
    <property type="evidence" value="ECO:0007669"/>
    <property type="project" value="UniProtKB-SubCell"/>
</dbReference>
<evidence type="ECO:0008006" key="6">
    <source>
        <dbReference type="Google" id="ProtNLM"/>
    </source>
</evidence>
<dbReference type="InterPro" id="IPR036259">
    <property type="entry name" value="MFS_trans_sf"/>
</dbReference>
<sequence>MINEVKTKGRSYTVPLITITLLFFMWGFITCMNDILIPYLKQLFSLTFFESMLVQFCFSEPILSVP</sequence>
<dbReference type="PANTHER" id="PTHR43702:SF3">
    <property type="entry name" value="PROTEIN TSGA"/>
    <property type="match status" value="1"/>
</dbReference>
<gene>
    <name evidence="4" type="ORF">AAFP95_12970</name>
</gene>
<keyword evidence="3" id="KW-0472">Membrane</keyword>
<comment type="subcellular location">
    <subcellularLocation>
        <location evidence="1">Cell inner membrane</location>
        <topology evidence="1">Multi-pass membrane protein</topology>
    </subcellularLocation>
</comment>
<dbReference type="Gene3D" id="1.20.1250.20">
    <property type="entry name" value="MFS general substrate transporter like domains"/>
    <property type="match status" value="1"/>
</dbReference>
<protein>
    <recommendedName>
        <fullName evidence="6">Glucose/galactose MFS transporter</fullName>
    </recommendedName>
</protein>
<dbReference type="PANTHER" id="PTHR43702">
    <property type="entry name" value="L-FUCOSE-PROTON SYMPORTER"/>
    <property type="match status" value="1"/>
</dbReference>
<evidence type="ECO:0000256" key="1">
    <source>
        <dbReference type="ARBA" id="ARBA00004429"/>
    </source>
</evidence>
<evidence type="ECO:0000313" key="4">
    <source>
        <dbReference type="EMBL" id="XAO72777.1"/>
    </source>
</evidence>
<reference evidence="4 5" key="1">
    <citation type="submission" date="2024-04" db="EMBL/GenBank/DDBJ databases">
        <title>Genome sequencing and assembly of rice foliar adapted Chryseobacterium endophyticum OsEnb-ALM-A6.</title>
        <authorList>
            <person name="Kumar S."/>
            <person name="Javed M."/>
            <person name="Chouhan V."/>
            <person name="Charishma K."/>
            <person name="Patel A."/>
            <person name="Kumar M."/>
            <person name="Sahu K.P."/>
            <person name="Kumar A."/>
        </authorList>
    </citation>
    <scope>NUCLEOTIDE SEQUENCE [LARGE SCALE GENOMIC DNA]</scope>
    <source>
        <strain evidence="4 5">OsEnb-ALM-A6</strain>
    </source>
</reference>
<feature type="transmembrane region" description="Helical" evidence="3">
    <location>
        <begin position="12"/>
        <end position="31"/>
    </location>
</feature>
<dbReference type="InterPro" id="IPR050375">
    <property type="entry name" value="MFS_TsgA-like"/>
</dbReference>
<dbReference type="AlphaFoldDB" id="A0AAU6WLG1"/>
<keyword evidence="3" id="KW-1133">Transmembrane helix</keyword>
<keyword evidence="2" id="KW-1003">Cell membrane</keyword>
<name>A0AAU6WLG1_9FLAO</name>
<proteinExistence type="predicted"/>
<keyword evidence="5" id="KW-1185">Reference proteome</keyword>
<evidence type="ECO:0000256" key="2">
    <source>
        <dbReference type="ARBA" id="ARBA00022475"/>
    </source>
</evidence>
<accession>A0AAU6WLG1</accession>